<feature type="compositionally biased region" description="Basic and acidic residues" evidence="1">
    <location>
        <begin position="9"/>
        <end position="20"/>
    </location>
</feature>
<proteinExistence type="predicted"/>
<accession>A0A0S4TPP0</accession>
<organism evidence="2">
    <name type="scientific">Ralstonia solanacearum</name>
    <name type="common">Pseudomonas solanacearum</name>
    <dbReference type="NCBI Taxonomy" id="305"/>
    <lineage>
        <taxon>Bacteria</taxon>
        <taxon>Pseudomonadati</taxon>
        <taxon>Pseudomonadota</taxon>
        <taxon>Betaproteobacteria</taxon>
        <taxon>Burkholderiales</taxon>
        <taxon>Burkholderiaceae</taxon>
        <taxon>Ralstonia</taxon>
        <taxon>Ralstonia solanacearum species complex</taxon>
    </lineage>
</organism>
<reference evidence="2" key="1">
    <citation type="submission" date="2015-10" db="EMBL/GenBank/DDBJ databases">
        <authorList>
            <person name="Gilbert D.G."/>
        </authorList>
    </citation>
    <scope>NUCLEOTIDE SEQUENCE</scope>
    <source>
        <strain evidence="2">Phyl III-seqv23</strain>
    </source>
</reference>
<dbReference type="AlphaFoldDB" id="A0A0S4TPP0"/>
<feature type="region of interest" description="Disordered" evidence="1">
    <location>
        <begin position="63"/>
        <end position="83"/>
    </location>
</feature>
<sequence length="83" mass="9126">MHRQRRRLAAGDRPPHAQHDTDIVLATGITIAHCNDKDAASHAGSTDRTICHMKRTRMRSGCWHDTTPIAWPTRQSGNGASAS</sequence>
<evidence type="ECO:0000313" key="2">
    <source>
        <dbReference type="EMBL" id="CUV12010.1"/>
    </source>
</evidence>
<evidence type="ECO:0000256" key="1">
    <source>
        <dbReference type="SAM" id="MobiDB-lite"/>
    </source>
</evidence>
<protein>
    <submittedName>
        <fullName evidence="2">Uncharacterized protein</fullName>
    </submittedName>
</protein>
<feature type="compositionally biased region" description="Polar residues" evidence="1">
    <location>
        <begin position="73"/>
        <end position="83"/>
    </location>
</feature>
<feature type="region of interest" description="Disordered" evidence="1">
    <location>
        <begin position="1"/>
        <end position="20"/>
    </location>
</feature>
<name>A0A0S4TPP0_RALSL</name>
<dbReference type="EMBL" id="LN899819">
    <property type="protein sequence ID" value="CUV12010.1"/>
    <property type="molecule type" value="Genomic_DNA"/>
</dbReference>
<gene>
    <name evidence="2" type="ORF">RUN39_v1_290023</name>
</gene>